<evidence type="ECO:0000256" key="1">
    <source>
        <dbReference type="SAM" id="MobiDB-lite"/>
    </source>
</evidence>
<dbReference type="EnsemblProtists" id="EOD36377">
    <property type="protein sequence ID" value="EOD36377"/>
    <property type="gene ID" value="EMIHUDRAFT_226402"/>
</dbReference>
<evidence type="ECO:0008006" key="4">
    <source>
        <dbReference type="Google" id="ProtNLM"/>
    </source>
</evidence>
<name>A0A0D3KKU2_EMIH1</name>
<accession>A0A0D3KKU2</accession>
<dbReference type="HOGENOM" id="CLU_2188954_0_0_1"/>
<dbReference type="Proteomes" id="UP000013827">
    <property type="component" value="Unassembled WGS sequence"/>
</dbReference>
<evidence type="ECO:0000313" key="2">
    <source>
        <dbReference type="EnsemblProtists" id="EOD36377"/>
    </source>
</evidence>
<feature type="region of interest" description="Disordered" evidence="1">
    <location>
        <begin position="1"/>
        <end position="32"/>
    </location>
</feature>
<proteinExistence type="predicted"/>
<feature type="compositionally biased region" description="Acidic residues" evidence="1">
    <location>
        <begin position="17"/>
        <end position="27"/>
    </location>
</feature>
<dbReference type="KEGG" id="ehx:EMIHUDRAFT_235391"/>
<dbReference type="AlphaFoldDB" id="A0A0D3KKU2"/>
<dbReference type="GeneID" id="17273478"/>
<dbReference type="RefSeq" id="XP_005788806.1">
    <property type="nucleotide sequence ID" value="XM_005788749.1"/>
</dbReference>
<sequence length="109" mass="11783">MAPVPEMGLPEHTCPDWEPEPEPESEPEPYGRMLFAPDGHAELGRVEDRHTVCADTPDELLAPVAETLGLPAATCAELLLEGACKLREVKDVCAKTCEACKKDREASLG</sequence>
<reference evidence="3" key="1">
    <citation type="journal article" date="2013" name="Nature">
        <title>Pan genome of the phytoplankton Emiliania underpins its global distribution.</title>
        <authorList>
            <person name="Read B.A."/>
            <person name="Kegel J."/>
            <person name="Klute M.J."/>
            <person name="Kuo A."/>
            <person name="Lefebvre S.C."/>
            <person name="Maumus F."/>
            <person name="Mayer C."/>
            <person name="Miller J."/>
            <person name="Monier A."/>
            <person name="Salamov A."/>
            <person name="Young J."/>
            <person name="Aguilar M."/>
            <person name="Claverie J.M."/>
            <person name="Frickenhaus S."/>
            <person name="Gonzalez K."/>
            <person name="Herman E.K."/>
            <person name="Lin Y.C."/>
            <person name="Napier J."/>
            <person name="Ogata H."/>
            <person name="Sarno A.F."/>
            <person name="Shmutz J."/>
            <person name="Schroeder D."/>
            <person name="de Vargas C."/>
            <person name="Verret F."/>
            <person name="von Dassow P."/>
            <person name="Valentin K."/>
            <person name="Van de Peer Y."/>
            <person name="Wheeler G."/>
            <person name="Dacks J.B."/>
            <person name="Delwiche C.F."/>
            <person name="Dyhrman S.T."/>
            <person name="Glockner G."/>
            <person name="John U."/>
            <person name="Richards T."/>
            <person name="Worden A.Z."/>
            <person name="Zhang X."/>
            <person name="Grigoriev I.V."/>
            <person name="Allen A.E."/>
            <person name="Bidle K."/>
            <person name="Borodovsky M."/>
            <person name="Bowler C."/>
            <person name="Brownlee C."/>
            <person name="Cock J.M."/>
            <person name="Elias M."/>
            <person name="Gladyshev V.N."/>
            <person name="Groth M."/>
            <person name="Guda C."/>
            <person name="Hadaegh A."/>
            <person name="Iglesias-Rodriguez M.D."/>
            <person name="Jenkins J."/>
            <person name="Jones B.M."/>
            <person name="Lawson T."/>
            <person name="Leese F."/>
            <person name="Lindquist E."/>
            <person name="Lobanov A."/>
            <person name="Lomsadze A."/>
            <person name="Malik S.B."/>
            <person name="Marsh M.E."/>
            <person name="Mackinder L."/>
            <person name="Mock T."/>
            <person name="Mueller-Roeber B."/>
            <person name="Pagarete A."/>
            <person name="Parker M."/>
            <person name="Probert I."/>
            <person name="Quesneville H."/>
            <person name="Raines C."/>
            <person name="Rensing S.A."/>
            <person name="Riano-Pachon D.M."/>
            <person name="Richier S."/>
            <person name="Rokitta S."/>
            <person name="Shiraiwa Y."/>
            <person name="Soanes D.M."/>
            <person name="van der Giezen M."/>
            <person name="Wahlund T.M."/>
            <person name="Williams B."/>
            <person name="Wilson W."/>
            <person name="Wolfe G."/>
            <person name="Wurch L.L."/>
        </authorList>
    </citation>
    <scope>NUCLEOTIDE SEQUENCE</scope>
</reference>
<dbReference type="PaxDb" id="2903-EOD27933"/>
<dbReference type="GeneID" id="17281647"/>
<organism evidence="2 3">
    <name type="scientific">Emiliania huxleyi (strain CCMP1516)</name>
    <dbReference type="NCBI Taxonomy" id="280463"/>
    <lineage>
        <taxon>Eukaryota</taxon>
        <taxon>Haptista</taxon>
        <taxon>Haptophyta</taxon>
        <taxon>Prymnesiophyceae</taxon>
        <taxon>Isochrysidales</taxon>
        <taxon>Noelaerhabdaceae</taxon>
        <taxon>Emiliania</taxon>
    </lineage>
</organism>
<evidence type="ECO:0000313" key="3">
    <source>
        <dbReference type="Proteomes" id="UP000013827"/>
    </source>
</evidence>
<protein>
    <recommendedName>
        <fullName evidence="4">ShKT domain-containing protein</fullName>
    </recommendedName>
</protein>
<dbReference type="KEGG" id="ehx:EMIHUDRAFT_226402"/>
<keyword evidence="3" id="KW-1185">Reference proteome</keyword>
<dbReference type="RefSeq" id="XP_005780362.1">
    <property type="nucleotide sequence ID" value="XM_005780305.1"/>
</dbReference>
<reference evidence="2" key="2">
    <citation type="submission" date="2024-10" db="UniProtKB">
        <authorList>
            <consortium name="EnsemblProtists"/>
        </authorList>
    </citation>
    <scope>IDENTIFICATION</scope>
</reference>
<dbReference type="EnsemblProtists" id="EOD27933">
    <property type="protein sequence ID" value="EOD27933"/>
    <property type="gene ID" value="EMIHUDRAFT_235391"/>
</dbReference>